<dbReference type="SMART" id="SM00554">
    <property type="entry name" value="FAS1"/>
    <property type="match status" value="1"/>
</dbReference>
<dbReference type="InterPro" id="IPR036378">
    <property type="entry name" value="FAS1_dom_sf"/>
</dbReference>
<dbReference type="InterPro" id="IPR000782">
    <property type="entry name" value="FAS1_domain"/>
</dbReference>
<proteinExistence type="predicted"/>
<keyword evidence="3" id="KW-1185">Reference proteome</keyword>
<name>A0A9W6F3S7_9CHLO</name>
<dbReference type="AlphaFoldDB" id="A0A9W6F3S7"/>
<sequence>MNTLQEALGAHGDATTLIAALNATTVYNATLANSSSFKGTILVPTDAAFNTYLSSKGLTAAALLANQAALKTLLDLHVIPNATLVLSTLTNGTKLTTNKGPDTLSVTRAASGGVTFTVSNSGSSAKALGYESSVGTSNTTTLIFIDAVLSFEAANVGEDGGAATYAGPSPLTMLLCSLFAAALLQLFGRQ</sequence>
<feature type="domain" description="FAS1" evidence="1">
    <location>
        <begin position="1"/>
        <end position="149"/>
    </location>
</feature>
<dbReference type="Gene3D" id="2.30.180.10">
    <property type="entry name" value="FAS1 domain"/>
    <property type="match status" value="1"/>
</dbReference>
<dbReference type="EMBL" id="BRXU01000011">
    <property type="protein sequence ID" value="GLC54646.1"/>
    <property type="molecule type" value="Genomic_DNA"/>
</dbReference>
<evidence type="ECO:0000313" key="2">
    <source>
        <dbReference type="EMBL" id="GLC54646.1"/>
    </source>
</evidence>
<gene>
    <name evidence="2" type="primary">PLESTB001496</name>
    <name evidence="2" type="ORF">PLESTB_000891100</name>
</gene>
<protein>
    <recommendedName>
        <fullName evidence="1">FAS1 domain-containing protein</fullName>
    </recommendedName>
</protein>
<organism evidence="2 3">
    <name type="scientific">Pleodorina starrii</name>
    <dbReference type="NCBI Taxonomy" id="330485"/>
    <lineage>
        <taxon>Eukaryota</taxon>
        <taxon>Viridiplantae</taxon>
        <taxon>Chlorophyta</taxon>
        <taxon>core chlorophytes</taxon>
        <taxon>Chlorophyceae</taxon>
        <taxon>CS clade</taxon>
        <taxon>Chlamydomonadales</taxon>
        <taxon>Volvocaceae</taxon>
        <taxon>Pleodorina</taxon>
    </lineage>
</organism>
<evidence type="ECO:0000313" key="3">
    <source>
        <dbReference type="Proteomes" id="UP001165080"/>
    </source>
</evidence>
<dbReference type="Proteomes" id="UP001165080">
    <property type="component" value="Unassembled WGS sequence"/>
</dbReference>
<accession>A0A9W6F3S7</accession>
<dbReference type="SUPFAM" id="SSF82153">
    <property type="entry name" value="FAS1 domain"/>
    <property type="match status" value="1"/>
</dbReference>
<dbReference type="Pfam" id="PF02469">
    <property type="entry name" value="Fasciclin"/>
    <property type="match status" value="1"/>
</dbReference>
<dbReference type="PROSITE" id="PS50213">
    <property type="entry name" value="FAS1"/>
    <property type="match status" value="1"/>
</dbReference>
<evidence type="ECO:0000259" key="1">
    <source>
        <dbReference type="PROSITE" id="PS50213"/>
    </source>
</evidence>
<reference evidence="2 3" key="1">
    <citation type="journal article" date="2023" name="Commun. Biol.">
        <title>Reorganization of the ancestral sex-determining regions during the evolution of trioecy in Pleodorina starrii.</title>
        <authorList>
            <person name="Takahashi K."/>
            <person name="Suzuki S."/>
            <person name="Kawai-Toyooka H."/>
            <person name="Yamamoto K."/>
            <person name="Hamaji T."/>
            <person name="Ootsuki R."/>
            <person name="Yamaguchi H."/>
            <person name="Kawachi M."/>
            <person name="Higashiyama T."/>
            <person name="Nozaki H."/>
        </authorList>
    </citation>
    <scope>NUCLEOTIDE SEQUENCE [LARGE SCALE GENOMIC DNA]</scope>
    <source>
        <strain evidence="2 3">NIES-4479</strain>
    </source>
</reference>
<comment type="caution">
    <text evidence="2">The sequence shown here is derived from an EMBL/GenBank/DDBJ whole genome shotgun (WGS) entry which is preliminary data.</text>
</comment>